<keyword evidence="2" id="KW-1185">Reference proteome</keyword>
<dbReference type="AlphaFoldDB" id="A0AAD6JV93"/>
<proteinExistence type="predicted"/>
<protein>
    <submittedName>
        <fullName evidence="1">Uncharacterized protein</fullName>
    </submittedName>
</protein>
<sequence length="112" mass="12477">MYNFECINLRGSLMAYFIDRAAIAMAYHVYFLDIVARYCRRAAAGGGGGGGGGGCWRERERETGAAVGEFGETEVDLPAFTDQSHMVRGGWVMCVLEWLKEMRTWGILIQVE</sequence>
<evidence type="ECO:0000313" key="1">
    <source>
        <dbReference type="EMBL" id="KAJ6411157.1"/>
    </source>
</evidence>
<evidence type="ECO:0000313" key="2">
    <source>
        <dbReference type="Proteomes" id="UP001162972"/>
    </source>
</evidence>
<comment type="caution">
    <text evidence="1">The sequence shown here is derived from an EMBL/GenBank/DDBJ whole genome shotgun (WGS) entry which is preliminary data.</text>
</comment>
<reference evidence="1 2" key="1">
    <citation type="journal article" date="2023" name="Int. J. Mol. Sci.">
        <title>De Novo Assembly and Annotation of 11 Diverse Shrub Willow (Salix) Genomes Reveals Novel Gene Organization in Sex-Linked Regions.</title>
        <authorList>
            <person name="Hyden B."/>
            <person name="Feng K."/>
            <person name="Yates T.B."/>
            <person name="Jawdy S."/>
            <person name="Cereghino C."/>
            <person name="Smart L.B."/>
            <person name="Muchero W."/>
        </authorList>
    </citation>
    <scope>NUCLEOTIDE SEQUENCE [LARGE SCALE GENOMIC DNA]</scope>
    <source>
        <tissue evidence="1">Shoot tip</tissue>
    </source>
</reference>
<organism evidence="1 2">
    <name type="scientific">Salix udensis</name>
    <dbReference type="NCBI Taxonomy" id="889485"/>
    <lineage>
        <taxon>Eukaryota</taxon>
        <taxon>Viridiplantae</taxon>
        <taxon>Streptophyta</taxon>
        <taxon>Embryophyta</taxon>
        <taxon>Tracheophyta</taxon>
        <taxon>Spermatophyta</taxon>
        <taxon>Magnoliopsida</taxon>
        <taxon>eudicotyledons</taxon>
        <taxon>Gunneridae</taxon>
        <taxon>Pentapetalae</taxon>
        <taxon>rosids</taxon>
        <taxon>fabids</taxon>
        <taxon>Malpighiales</taxon>
        <taxon>Salicaceae</taxon>
        <taxon>Saliceae</taxon>
        <taxon>Salix</taxon>
    </lineage>
</organism>
<gene>
    <name evidence="1" type="ORF">OIU84_007837</name>
</gene>
<accession>A0AAD6JV93</accession>
<name>A0AAD6JV93_9ROSI</name>
<feature type="non-terminal residue" evidence="1">
    <location>
        <position position="112"/>
    </location>
</feature>
<dbReference type="Proteomes" id="UP001162972">
    <property type="component" value="Chromosome 15Z"/>
</dbReference>
<dbReference type="EMBL" id="JAPFFJ010000014">
    <property type="protein sequence ID" value="KAJ6411157.1"/>
    <property type="molecule type" value="Genomic_DNA"/>
</dbReference>